<keyword evidence="2" id="KW-1185">Reference proteome</keyword>
<sequence length="62" mass="6807">MKLKLNKKKVKNLSLDNSQAVLEATPHIAGGRPVFAKTEVCHTNPCITITTLPPSYRNDCLS</sequence>
<organism evidence="1 2">
    <name type="scientific">Pseudoalteromonas phenolica</name>
    <dbReference type="NCBI Taxonomy" id="161398"/>
    <lineage>
        <taxon>Bacteria</taxon>
        <taxon>Pseudomonadati</taxon>
        <taxon>Pseudomonadota</taxon>
        <taxon>Gammaproteobacteria</taxon>
        <taxon>Alteromonadales</taxon>
        <taxon>Pseudoalteromonadaceae</taxon>
        <taxon>Pseudoalteromonas</taxon>
    </lineage>
</organism>
<dbReference type="PATRIC" id="fig|161398.10.peg.3003"/>
<dbReference type="STRING" id="161398.PP2015_2945"/>
<accession>A0A0S2K5V8</accession>
<evidence type="ECO:0000313" key="1">
    <source>
        <dbReference type="EMBL" id="ALO43428.1"/>
    </source>
</evidence>
<reference evidence="2" key="1">
    <citation type="submission" date="2015-11" db="EMBL/GenBank/DDBJ databases">
        <authorList>
            <person name="Kim K.M."/>
        </authorList>
    </citation>
    <scope>NUCLEOTIDE SEQUENCE [LARGE SCALE GENOMIC DNA]</scope>
    <source>
        <strain evidence="2">KCTC 12086</strain>
    </source>
</reference>
<dbReference type="Proteomes" id="UP000061457">
    <property type="component" value="Chromosome I"/>
</dbReference>
<gene>
    <name evidence="1" type="ORF">PP2015_2945</name>
</gene>
<proteinExistence type="predicted"/>
<dbReference type="RefSeq" id="WP_058031086.1">
    <property type="nucleotide sequence ID" value="NZ_CP013187.1"/>
</dbReference>
<dbReference type="AlphaFoldDB" id="A0A0S2K5V8"/>
<name>A0A0S2K5V8_9GAMM</name>
<evidence type="ECO:0000313" key="2">
    <source>
        <dbReference type="Proteomes" id="UP000061457"/>
    </source>
</evidence>
<protein>
    <submittedName>
        <fullName evidence="1">Uncharacterized protein</fullName>
    </submittedName>
</protein>
<dbReference type="KEGG" id="pphe:PP2015_2945"/>
<dbReference type="OrthoDB" id="9816113at2"/>
<dbReference type="EMBL" id="CP013187">
    <property type="protein sequence ID" value="ALO43428.1"/>
    <property type="molecule type" value="Genomic_DNA"/>
</dbReference>